<feature type="domain" description="Histidine kinase" evidence="10">
    <location>
        <begin position="60"/>
        <end position="263"/>
    </location>
</feature>
<protein>
    <recommendedName>
        <fullName evidence="2">histidine kinase</fullName>
        <ecNumber evidence="2">2.7.13.3</ecNumber>
    </recommendedName>
</protein>
<evidence type="ECO:0000259" key="10">
    <source>
        <dbReference type="PROSITE" id="PS50109"/>
    </source>
</evidence>
<keyword evidence="7" id="KW-0067">ATP-binding</keyword>
<evidence type="ECO:0000256" key="5">
    <source>
        <dbReference type="ARBA" id="ARBA00022741"/>
    </source>
</evidence>
<organism evidence="11 12">
    <name type="scientific">Anaerobacillus alkaliphilus</name>
    <dbReference type="NCBI Taxonomy" id="1548597"/>
    <lineage>
        <taxon>Bacteria</taxon>
        <taxon>Bacillati</taxon>
        <taxon>Bacillota</taxon>
        <taxon>Bacilli</taxon>
        <taxon>Bacillales</taxon>
        <taxon>Bacillaceae</taxon>
        <taxon>Anaerobacillus</taxon>
    </lineage>
</organism>
<keyword evidence="8" id="KW-0902">Two-component regulatory system</keyword>
<dbReference type="CDD" id="cd00082">
    <property type="entry name" value="HisKA"/>
    <property type="match status" value="1"/>
</dbReference>
<dbReference type="InterPro" id="IPR036890">
    <property type="entry name" value="HATPase_C_sf"/>
</dbReference>
<evidence type="ECO:0000256" key="6">
    <source>
        <dbReference type="ARBA" id="ARBA00022777"/>
    </source>
</evidence>
<proteinExistence type="predicted"/>
<keyword evidence="9" id="KW-0472">Membrane</keyword>
<dbReference type="Pfam" id="PF02518">
    <property type="entry name" value="HATPase_c"/>
    <property type="match status" value="1"/>
</dbReference>
<dbReference type="SUPFAM" id="SSF47384">
    <property type="entry name" value="Homodimeric domain of signal transducing histidine kinase"/>
    <property type="match status" value="1"/>
</dbReference>
<name>A0A4V1LGR6_9BACI</name>
<evidence type="ECO:0000256" key="4">
    <source>
        <dbReference type="ARBA" id="ARBA00022679"/>
    </source>
</evidence>
<dbReference type="OrthoDB" id="9815750at2"/>
<gene>
    <name evidence="11" type="ORF">DS745_05475</name>
</gene>
<evidence type="ECO:0000256" key="2">
    <source>
        <dbReference type="ARBA" id="ARBA00012438"/>
    </source>
</evidence>
<dbReference type="SUPFAM" id="SSF55874">
    <property type="entry name" value="ATPase domain of HSP90 chaperone/DNA topoisomerase II/histidine kinase"/>
    <property type="match status" value="1"/>
</dbReference>
<dbReference type="GO" id="GO:0005524">
    <property type="term" value="F:ATP binding"/>
    <property type="evidence" value="ECO:0007669"/>
    <property type="project" value="UniProtKB-KW"/>
</dbReference>
<keyword evidence="9" id="KW-1133">Transmembrane helix</keyword>
<dbReference type="InterPro" id="IPR003594">
    <property type="entry name" value="HATPase_dom"/>
</dbReference>
<dbReference type="Proteomes" id="UP000290649">
    <property type="component" value="Unassembled WGS sequence"/>
</dbReference>
<comment type="catalytic activity">
    <reaction evidence="1">
        <text>ATP + protein L-histidine = ADP + protein N-phospho-L-histidine.</text>
        <dbReference type="EC" id="2.7.13.3"/>
    </reaction>
</comment>
<dbReference type="InterPro" id="IPR036097">
    <property type="entry name" value="HisK_dim/P_sf"/>
</dbReference>
<dbReference type="SMART" id="SM00388">
    <property type="entry name" value="HisKA"/>
    <property type="match status" value="1"/>
</dbReference>
<reference evidence="11 12" key="1">
    <citation type="journal article" date="2019" name="Int. J. Syst. Evol. Microbiol.">
        <title>Anaerobacillus alkaliphilus sp. nov., a novel alkaliphilic and moderately halophilic bacterium.</title>
        <authorList>
            <person name="Borsodi A.K."/>
            <person name="Aszalos J.M."/>
            <person name="Bihari P."/>
            <person name="Nagy I."/>
            <person name="Schumann P."/>
            <person name="Sproer C."/>
            <person name="Kovacs A.L."/>
            <person name="Boka K."/>
            <person name="Dobosy P."/>
            <person name="Ovari M."/>
            <person name="Szili-Kovacs T."/>
            <person name="Toth E."/>
        </authorList>
    </citation>
    <scope>NUCLEOTIDE SEQUENCE [LARGE SCALE GENOMIC DNA]</scope>
    <source>
        <strain evidence="11 12">B16-10</strain>
    </source>
</reference>
<dbReference type="InterPro" id="IPR003661">
    <property type="entry name" value="HisK_dim/P_dom"/>
</dbReference>
<evidence type="ECO:0000256" key="1">
    <source>
        <dbReference type="ARBA" id="ARBA00000085"/>
    </source>
</evidence>
<dbReference type="PANTHER" id="PTHR43065:SF10">
    <property type="entry name" value="PEROXIDE STRESS-ACTIVATED HISTIDINE KINASE MAK3"/>
    <property type="match status" value="1"/>
</dbReference>
<evidence type="ECO:0000313" key="12">
    <source>
        <dbReference type="Proteomes" id="UP000290649"/>
    </source>
</evidence>
<keyword evidence="9" id="KW-0812">Transmembrane</keyword>
<sequence>MDREDISYISLFAVFVTIFLIYATRFNDKLKNELEREKRETEQLLVNSDKLATVGQLAAGVAHEIRNPLSVISGYIQLLKEDHKELQHVDIIDKELTRMNLIISEFLDISKPNSMQLETKDLNLIVQQVVTLLNAEAHFKNVAIEIKQPNNAIDIECEENQIKQVLINLVKNGIEAMPNGGVVTIELLEEENEAKIRIFDEGTGIPEEQLATLGKPFYTTKESGTGLGLMVSLKIIENHRGKMLFSSVVGKGTIVEVILPQKNVSEGKA</sequence>
<dbReference type="Pfam" id="PF00512">
    <property type="entry name" value="HisKA"/>
    <property type="match status" value="1"/>
</dbReference>
<dbReference type="AlphaFoldDB" id="A0A4V1LGR6"/>
<dbReference type="Gene3D" id="1.10.287.130">
    <property type="match status" value="1"/>
</dbReference>
<dbReference type="EC" id="2.7.13.3" evidence="2"/>
<feature type="transmembrane region" description="Helical" evidence="9">
    <location>
        <begin position="6"/>
        <end position="24"/>
    </location>
</feature>
<evidence type="ECO:0000313" key="11">
    <source>
        <dbReference type="EMBL" id="RXJ02858.1"/>
    </source>
</evidence>
<dbReference type="EMBL" id="QOUX01000021">
    <property type="protein sequence ID" value="RXJ02858.1"/>
    <property type="molecule type" value="Genomic_DNA"/>
</dbReference>
<evidence type="ECO:0000256" key="7">
    <source>
        <dbReference type="ARBA" id="ARBA00022840"/>
    </source>
</evidence>
<keyword evidence="4" id="KW-0808">Transferase</keyword>
<dbReference type="PROSITE" id="PS50109">
    <property type="entry name" value="HIS_KIN"/>
    <property type="match status" value="1"/>
</dbReference>
<keyword evidence="6 11" id="KW-0418">Kinase</keyword>
<evidence type="ECO:0000256" key="3">
    <source>
        <dbReference type="ARBA" id="ARBA00022553"/>
    </source>
</evidence>
<keyword evidence="5" id="KW-0547">Nucleotide-binding</keyword>
<evidence type="ECO:0000256" key="8">
    <source>
        <dbReference type="ARBA" id="ARBA00023012"/>
    </source>
</evidence>
<dbReference type="InterPro" id="IPR004358">
    <property type="entry name" value="Sig_transdc_His_kin-like_C"/>
</dbReference>
<dbReference type="SMART" id="SM00387">
    <property type="entry name" value="HATPase_c"/>
    <property type="match status" value="1"/>
</dbReference>
<dbReference type="InterPro" id="IPR005467">
    <property type="entry name" value="His_kinase_dom"/>
</dbReference>
<dbReference type="PRINTS" id="PR00344">
    <property type="entry name" value="BCTRLSENSOR"/>
</dbReference>
<keyword evidence="12" id="KW-1185">Reference proteome</keyword>
<dbReference type="GO" id="GO:0000155">
    <property type="term" value="F:phosphorelay sensor kinase activity"/>
    <property type="evidence" value="ECO:0007669"/>
    <property type="project" value="InterPro"/>
</dbReference>
<dbReference type="Gene3D" id="3.30.565.10">
    <property type="entry name" value="Histidine kinase-like ATPase, C-terminal domain"/>
    <property type="match status" value="1"/>
</dbReference>
<accession>A0A4V1LGR6</accession>
<evidence type="ECO:0000256" key="9">
    <source>
        <dbReference type="SAM" id="Phobius"/>
    </source>
</evidence>
<keyword evidence="3" id="KW-0597">Phosphoprotein</keyword>
<dbReference type="PANTHER" id="PTHR43065">
    <property type="entry name" value="SENSOR HISTIDINE KINASE"/>
    <property type="match status" value="1"/>
</dbReference>
<comment type="caution">
    <text evidence="11">The sequence shown here is derived from an EMBL/GenBank/DDBJ whole genome shotgun (WGS) entry which is preliminary data.</text>
</comment>